<reference evidence="3" key="1">
    <citation type="journal article" date="2011" name="MBio">
        <title>Novel metabolic attributes of the genus Cyanothece, comprising a group of unicellular nitrogen-fixing Cyanobacteria.</title>
        <authorList>
            <person name="Bandyopadhyay A."/>
            <person name="Elvitigala T."/>
            <person name="Welsh E."/>
            <person name="Stockel J."/>
            <person name="Liberton M."/>
            <person name="Min H."/>
            <person name="Sherman L.A."/>
            <person name="Pakrasi H.B."/>
        </authorList>
    </citation>
    <scope>NUCLEOTIDE SEQUENCE [LARGE SCALE GENOMIC DNA]</scope>
    <source>
        <strain evidence="3">PCC 7424</strain>
    </source>
</reference>
<keyword evidence="1" id="KW-0472">Membrane</keyword>
<feature type="transmembrane region" description="Helical" evidence="1">
    <location>
        <begin position="281"/>
        <end position="300"/>
    </location>
</feature>
<organism evidence="2 3">
    <name type="scientific">Gloeothece citriformis (strain PCC 7424)</name>
    <name type="common">Cyanothece sp. (strain PCC 7424)</name>
    <dbReference type="NCBI Taxonomy" id="65393"/>
    <lineage>
        <taxon>Bacteria</taxon>
        <taxon>Bacillati</taxon>
        <taxon>Cyanobacteriota</taxon>
        <taxon>Cyanophyceae</taxon>
        <taxon>Oscillatoriophycideae</taxon>
        <taxon>Chroococcales</taxon>
        <taxon>Aphanothecaceae</taxon>
        <taxon>Gloeothece</taxon>
        <taxon>Gloeothece citriformis</taxon>
    </lineage>
</organism>
<keyword evidence="3" id="KW-1185">Reference proteome</keyword>
<dbReference type="InterPro" id="IPR009465">
    <property type="entry name" value="Spondin_N"/>
</dbReference>
<evidence type="ECO:0000313" key="3">
    <source>
        <dbReference type="Proteomes" id="UP000002384"/>
    </source>
</evidence>
<dbReference type="Proteomes" id="UP000002384">
    <property type="component" value="Chromosome"/>
</dbReference>
<dbReference type="InterPro" id="IPR026374">
    <property type="entry name" value="Cyano_PEP"/>
</dbReference>
<sequence length="310" mass="32007">MIQTLTNPKTIAGMFAVGSTLTLVSSANALTIRVTIENIAPEGGTYLTPVWVGFHNGSFDSYNGGLPSELGLERIAEDGDVSQVTADFAANLTYIDNSTGTPVSATLPAEDAGLAQTGTRVQGTLGAAPIGPGSVVSQDFDIATDGSNTYFSYLSMVLPSNDYYVANGNPFAHSLSSLFSDPNVPIVFNIGLPGTVNDAGTEINNFNTSAGNGFFPGLPQGQTGGNQGADEGGINANVGAPYGNFLNTPPGFNFANLNFNNASLYPNGIGQVTITVVPEPLTILGVSSALGFGAFFKSNLSKKQRKSKKS</sequence>
<protein>
    <recommendedName>
        <fullName evidence="4">PEP-CTERM protein-sorting domain-containing protein</fullName>
    </recommendedName>
</protein>
<dbReference type="RefSeq" id="WP_015956257.1">
    <property type="nucleotide sequence ID" value="NC_011729.1"/>
</dbReference>
<proteinExistence type="predicted"/>
<gene>
    <name evidence="2" type="ordered locus">PCC7424_4305</name>
</gene>
<name>B7K6X3_GLOC7</name>
<dbReference type="NCBIfam" id="TIGR04155">
    <property type="entry name" value="cyano_PEP"/>
    <property type="match status" value="1"/>
</dbReference>
<dbReference type="EMBL" id="CP001291">
    <property type="protein sequence ID" value="ACK72672.1"/>
    <property type="molecule type" value="Genomic_DNA"/>
</dbReference>
<dbReference type="InterPro" id="IPR038678">
    <property type="entry name" value="Spondin_N_sf"/>
</dbReference>
<accession>B7K6X3</accession>
<dbReference type="KEGG" id="cyc:PCC7424_4305"/>
<evidence type="ECO:0008006" key="4">
    <source>
        <dbReference type="Google" id="ProtNLM"/>
    </source>
</evidence>
<dbReference type="Gene3D" id="2.60.40.2130">
    <property type="entry name" value="F-spondin domain"/>
    <property type="match status" value="1"/>
</dbReference>
<dbReference type="HOGENOM" id="CLU_1007750_0_0_3"/>
<dbReference type="STRING" id="65393.PCC7424_4305"/>
<evidence type="ECO:0000256" key="1">
    <source>
        <dbReference type="SAM" id="Phobius"/>
    </source>
</evidence>
<evidence type="ECO:0000313" key="2">
    <source>
        <dbReference type="EMBL" id="ACK72672.1"/>
    </source>
</evidence>
<dbReference type="OrthoDB" id="466132at2"/>
<dbReference type="AlphaFoldDB" id="B7K6X3"/>
<dbReference type="NCBIfam" id="NF038123">
    <property type="entry name" value="NF038123_dom"/>
    <property type="match status" value="1"/>
</dbReference>
<dbReference type="eggNOG" id="COG2931">
    <property type="taxonomic scope" value="Bacteria"/>
</dbReference>
<keyword evidence="1" id="KW-0812">Transmembrane</keyword>
<keyword evidence="1" id="KW-1133">Transmembrane helix</keyword>